<evidence type="ECO:0000313" key="2">
    <source>
        <dbReference type="Proteomes" id="UP000094056"/>
    </source>
</evidence>
<organism evidence="1 2">
    <name type="scientific">Candidatus Scalindua rubra</name>
    <dbReference type="NCBI Taxonomy" id="1872076"/>
    <lineage>
        <taxon>Bacteria</taxon>
        <taxon>Pseudomonadati</taxon>
        <taxon>Planctomycetota</taxon>
        <taxon>Candidatus Brocadiia</taxon>
        <taxon>Candidatus Brocadiales</taxon>
        <taxon>Candidatus Scalinduaceae</taxon>
        <taxon>Candidatus Scalindua</taxon>
    </lineage>
</organism>
<dbReference type="Pfam" id="PF09344">
    <property type="entry name" value="Cas_CT1975"/>
    <property type="match status" value="1"/>
</dbReference>
<gene>
    <name evidence="1" type="primary">casC</name>
    <name evidence="1" type="ORF">SCARUB_03697</name>
</gene>
<reference evidence="1 2" key="1">
    <citation type="submission" date="2016-07" db="EMBL/GenBank/DDBJ databases">
        <title>Draft genome of Scalindua rubra, obtained from a brine-seawater interface in the Red Sea, sheds light on salt adaptation in anammox bacteria.</title>
        <authorList>
            <person name="Speth D.R."/>
            <person name="Lagkouvardos I."/>
            <person name="Wang Y."/>
            <person name="Qian P.-Y."/>
            <person name="Dutilh B.E."/>
            <person name="Jetten M.S."/>
        </authorList>
    </citation>
    <scope>NUCLEOTIDE SEQUENCE [LARGE SCALE GENOMIC DNA]</scope>
    <source>
        <strain evidence="1">BSI-1</strain>
    </source>
</reference>
<dbReference type="Proteomes" id="UP000094056">
    <property type="component" value="Unassembled WGS sequence"/>
</dbReference>
<dbReference type="InterPro" id="IPR010148">
    <property type="entry name" value="CRISPR-assoc_prot_CT1975"/>
</dbReference>
<dbReference type="EMBL" id="MAYW01000137">
    <property type="protein sequence ID" value="ODS31180.1"/>
    <property type="molecule type" value="Genomic_DNA"/>
</dbReference>
<dbReference type="NCBIfam" id="TIGR01869">
    <property type="entry name" value="casC_Cse4"/>
    <property type="match status" value="1"/>
</dbReference>
<comment type="caution">
    <text evidence="1">The sequence shown here is derived from an EMBL/GenBank/DDBJ whole genome shotgun (WGS) entry which is preliminary data.</text>
</comment>
<proteinExistence type="predicted"/>
<accession>A0A1E3X6A0</accession>
<name>A0A1E3X6A0_9BACT</name>
<protein>
    <submittedName>
        <fullName evidence="1">CRISPR system Cascade subunit CasC</fullName>
    </submittedName>
</protein>
<dbReference type="AlphaFoldDB" id="A0A1E3X6A0"/>
<evidence type="ECO:0000313" key="1">
    <source>
        <dbReference type="EMBL" id="ODS31180.1"/>
    </source>
</evidence>
<dbReference type="PATRIC" id="fig|1872076.5.peg.4405"/>
<sequence>MRLIELHILQSFPVTCLNRDDVGAPKSAIFGGVQRARVSSQCWKRAIREIAKEYEPALFAGQRTRYLIQPLKDAFVDKGQETEAAAILAEALADELGKLDSVEKGNVKTLLFFSPCEISKVAESMLQQQQQYQSIIEATLRHKEDIKKLGSTQDKDKDQIKKHTEAIEKQRDNLKKYAAKAAKSLKDNVKDNADIAIFGRMVADDHTLMREGAGLFSHALSTHGVSNEIDFFSAVDDKKPEEAEGAGHIGTLEYNSTCYYRYIGLNLGLLKDNKHLEHFSDDEFKSVVKSFLEASIKAVPEARKNSMSGFTLPSYILGLVRDGQPLSLVNAFETPVKSSSGYIDESNKKMEEHYKALKDTYSLVAHKEVRIPESNLDNFIKDLIDFLS</sequence>